<reference evidence="1" key="1">
    <citation type="submission" date="2014-05" db="EMBL/GenBank/DDBJ databases">
        <authorList>
            <person name="Chronopoulou M."/>
        </authorList>
    </citation>
    <scope>NUCLEOTIDE SEQUENCE</scope>
    <source>
        <tissue evidence="1">Whole organism</tissue>
    </source>
</reference>
<organism evidence="1">
    <name type="scientific">Lepeophtheirus salmonis</name>
    <name type="common">Salmon louse</name>
    <name type="synonym">Caligus salmonis</name>
    <dbReference type="NCBI Taxonomy" id="72036"/>
    <lineage>
        <taxon>Eukaryota</taxon>
        <taxon>Metazoa</taxon>
        <taxon>Ecdysozoa</taxon>
        <taxon>Arthropoda</taxon>
        <taxon>Crustacea</taxon>
        <taxon>Multicrustacea</taxon>
        <taxon>Hexanauplia</taxon>
        <taxon>Copepoda</taxon>
        <taxon>Siphonostomatoida</taxon>
        <taxon>Caligidae</taxon>
        <taxon>Lepeophtheirus</taxon>
    </lineage>
</organism>
<sequence length="50" mass="5663">SSSTFLSRLKGSIRFFFILKCLNKVGIVLYAKRHSPSGDFRRNIDPSNST</sequence>
<accession>A0A0K2TB05</accession>
<protein>
    <submittedName>
        <fullName evidence="1">Uncharacterized protein</fullName>
    </submittedName>
</protein>
<proteinExistence type="predicted"/>
<name>A0A0K2TB05_LEPSM</name>
<feature type="non-terminal residue" evidence="1">
    <location>
        <position position="1"/>
    </location>
</feature>
<evidence type="ECO:0000313" key="1">
    <source>
        <dbReference type="EMBL" id="CDW23244.1"/>
    </source>
</evidence>
<dbReference type="EMBL" id="HACA01005883">
    <property type="protein sequence ID" value="CDW23244.1"/>
    <property type="molecule type" value="Transcribed_RNA"/>
</dbReference>
<dbReference type="AlphaFoldDB" id="A0A0K2TB05"/>